<proteinExistence type="inferred from homology"/>
<evidence type="ECO:0000313" key="6">
    <source>
        <dbReference type="EMBL" id="RMZ67661.1"/>
    </source>
</evidence>
<dbReference type="GO" id="GO:0016787">
    <property type="term" value="F:hydrolase activity"/>
    <property type="evidence" value="ECO:0007669"/>
    <property type="project" value="UniProtKB-KW"/>
</dbReference>
<evidence type="ECO:0000256" key="3">
    <source>
        <dbReference type="RuleBase" id="RU361235"/>
    </source>
</evidence>
<dbReference type="InterPro" id="IPR050309">
    <property type="entry name" value="Type-B_Carboxylest/Lipase"/>
</dbReference>
<dbReference type="PROSITE" id="PS00122">
    <property type="entry name" value="CARBOXYLESTERASE_B_1"/>
    <property type="match status" value="1"/>
</dbReference>
<feature type="domain" description="Carboxylesterase type B" evidence="5">
    <location>
        <begin position="80"/>
        <end position="566"/>
    </location>
</feature>
<dbReference type="Pfam" id="PF00135">
    <property type="entry name" value="COesterase"/>
    <property type="match status" value="1"/>
</dbReference>
<dbReference type="InterPro" id="IPR002018">
    <property type="entry name" value="CarbesteraseB"/>
</dbReference>
<dbReference type="EC" id="3.1.1.-" evidence="3"/>
<dbReference type="SUPFAM" id="SSF53474">
    <property type="entry name" value="alpha/beta-Hydrolases"/>
    <property type="match status" value="1"/>
</dbReference>
<keyword evidence="4" id="KW-1133">Transmembrane helix</keyword>
<name>A0A3M7LZM5_9PLEO</name>
<dbReference type="EMBL" id="KE747810">
    <property type="protein sequence ID" value="RMZ67661.1"/>
    <property type="molecule type" value="Genomic_DNA"/>
</dbReference>
<dbReference type="AlphaFoldDB" id="A0A3M7LZM5"/>
<evidence type="ECO:0000256" key="4">
    <source>
        <dbReference type="SAM" id="Phobius"/>
    </source>
</evidence>
<dbReference type="Proteomes" id="UP000265663">
    <property type="component" value="Unassembled WGS sequence"/>
</dbReference>
<evidence type="ECO:0000256" key="1">
    <source>
        <dbReference type="ARBA" id="ARBA00005964"/>
    </source>
</evidence>
<organism evidence="6 7">
    <name type="scientific">Pyrenophora seminiperda CCB06</name>
    <dbReference type="NCBI Taxonomy" id="1302712"/>
    <lineage>
        <taxon>Eukaryota</taxon>
        <taxon>Fungi</taxon>
        <taxon>Dikarya</taxon>
        <taxon>Ascomycota</taxon>
        <taxon>Pezizomycotina</taxon>
        <taxon>Dothideomycetes</taxon>
        <taxon>Pleosporomycetidae</taxon>
        <taxon>Pleosporales</taxon>
        <taxon>Pleosporineae</taxon>
        <taxon>Pleosporaceae</taxon>
        <taxon>Pyrenophora</taxon>
    </lineage>
</organism>
<accession>A0A3M7LZM5</accession>
<keyword evidence="4" id="KW-0812">Transmembrane</keyword>
<dbReference type="InterPro" id="IPR029058">
    <property type="entry name" value="AB_hydrolase_fold"/>
</dbReference>
<protein>
    <recommendedName>
        <fullName evidence="3">Carboxylic ester hydrolase</fullName>
        <ecNumber evidence="3">3.1.1.-</ecNumber>
    </recommendedName>
</protein>
<sequence length="630" mass="69732">MAIRPLNSSLIFDRRVILGLAAAVVLVFTFAFLYSPDLRPSSEWIPPLTSKPTSPFSPPLKNAEDPYIVELDYLAIRPNVTDKVRSYWNIPYAADAGGKNRFRGPQPVNRTYGIGIGEKPLVWDGALGMCPRIQKIDPNLRNRKDISGPEVLGIKARSTEDCLSLNVFTPFDAEPGDDLPVLVNIPGGGFHLPGRSNGGEMVEKARREKGVNGKLDKGIVVVTMYYRNGIYGFLSGEQIAKDGDYNNGLRDQRAALEWVQKYIRYFGGNPDHVVIMGTSAGGASVMLQLTANEGDNYYPVPGTGRKQLFHGAIAQSPASPTFFTTEQAEKFYNEVASGLNCTDIACVRNAATGDLYYENYPMSFPGRNTPPRWMWAPTAEPKGGMFTAPAPASIMANRYAKVPSIIGFTTNEGSDQVKKTLDSEADFKSYIKDHYPLLTDADLATLASTYPNDRHWPDSGRYWDAAAKAQGDIRYICPTYLASNAMAKHNPDSVPTYQYQWDVMWGVDIENGFGTKHAGTVGQVMVRRQNEISDYFISFIKFLDPNREHETIPREKAAKLAKWLPLDSSGRRMFFTNIKEGGHRGDGVDMLGPVRTQMRGRDEGREGRCAVVKGLFGRLQFEGVEAVKVG</sequence>
<dbReference type="PANTHER" id="PTHR11559">
    <property type="entry name" value="CARBOXYLESTERASE"/>
    <property type="match status" value="1"/>
</dbReference>
<evidence type="ECO:0000259" key="5">
    <source>
        <dbReference type="Pfam" id="PF00135"/>
    </source>
</evidence>
<dbReference type="InterPro" id="IPR019826">
    <property type="entry name" value="Carboxylesterase_B_AS"/>
</dbReference>
<reference evidence="6 7" key="1">
    <citation type="journal article" date="2014" name="PLoS ONE">
        <title>De novo Genome Assembly of the Fungal Plant Pathogen Pyrenophora semeniperda.</title>
        <authorList>
            <person name="Soliai M.M."/>
            <person name="Meyer S.E."/>
            <person name="Udall J.A."/>
            <person name="Elzinga D.E."/>
            <person name="Hermansen R.A."/>
            <person name="Bodily P.M."/>
            <person name="Hart A.A."/>
            <person name="Coleman C.E."/>
        </authorList>
    </citation>
    <scope>NUCLEOTIDE SEQUENCE [LARGE SCALE GENOMIC DNA]</scope>
    <source>
        <strain evidence="6 7">CCB06</strain>
        <tissue evidence="6">Mycelium</tissue>
    </source>
</reference>
<evidence type="ECO:0000256" key="2">
    <source>
        <dbReference type="ARBA" id="ARBA00022801"/>
    </source>
</evidence>
<keyword evidence="4" id="KW-0472">Membrane</keyword>
<feature type="transmembrane region" description="Helical" evidence="4">
    <location>
        <begin position="16"/>
        <end position="34"/>
    </location>
</feature>
<dbReference type="Gene3D" id="3.40.50.1820">
    <property type="entry name" value="alpha/beta hydrolase"/>
    <property type="match status" value="1"/>
</dbReference>
<keyword evidence="2 3" id="KW-0378">Hydrolase</keyword>
<comment type="similarity">
    <text evidence="1 3">Belongs to the type-B carboxylesterase/lipase family.</text>
</comment>
<evidence type="ECO:0000313" key="7">
    <source>
        <dbReference type="Proteomes" id="UP000265663"/>
    </source>
</evidence>
<keyword evidence="7" id="KW-1185">Reference proteome</keyword>
<dbReference type="OrthoDB" id="408631at2759"/>
<gene>
    <name evidence="6" type="ORF">GMOD_00001620</name>
</gene>